<dbReference type="SUPFAM" id="SSF109854">
    <property type="entry name" value="DinB/YfiT-like putative metalloenzymes"/>
    <property type="match status" value="1"/>
</dbReference>
<keyword evidence="2" id="KW-1185">Reference proteome</keyword>
<evidence type="ECO:0000313" key="1">
    <source>
        <dbReference type="EMBL" id="PJI93369.1"/>
    </source>
</evidence>
<gene>
    <name evidence="1" type="ORF">CLV34_1938</name>
</gene>
<dbReference type="Proteomes" id="UP000231586">
    <property type="component" value="Unassembled WGS sequence"/>
</dbReference>
<dbReference type="Pfam" id="PF04978">
    <property type="entry name" value="MST"/>
    <property type="match status" value="1"/>
</dbReference>
<dbReference type="AlphaFoldDB" id="A0A2M8WR05"/>
<protein>
    <submittedName>
        <fullName evidence="1">Uncharacterized protein DUF664</fullName>
    </submittedName>
</protein>
<evidence type="ECO:0000313" key="2">
    <source>
        <dbReference type="Proteomes" id="UP000231586"/>
    </source>
</evidence>
<comment type="caution">
    <text evidence="1">The sequence shown here is derived from an EMBL/GenBank/DDBJ whole genome shotgun (WGS) entry which is preliminary data.</text>
</comment>
<dbReference type="EMBL" id="PGTZ01000008">
    <property type="protein sequence ID" value="PJI93369.1"/>
    <property type="molecule type" value="Genomic_DNA"/>
</dbReference>
<organism evidence="1 2">
    <name type="scientific">Luteimicrobium subarcticum</name>
    <dbReference type="NCBI Taxonomy" id="620910"/>
    <lineage>
        <taxon>Bacteria</taxon>
        <taxon>Bacillati</taxon>
        <taxon>Actinomycetota</taxon>
        <taxon>Actinomycetes</taxon>
        <taxon>Micrococcales</taxon>
        <taxon>Luteimicrobium</taxon>
    </lineage>
</organism>
<sequence>METADARVDPPLRGGEAATLRGFLAYHRDTLRWKTAGLGAADLRRPLPPSSMTLGGLLNHLAFVEDNWSQVVWLGRDASPPWDTAEWAADRDWEWTSAAHESPEALRARFDAAVARSDATFEAALADGGLDAVAARPDRHTGEPFSLRWVLVHLVEEYARHNGHADLLREHVDGLVGE</sequence>
<proteinExistence type="predicted"/>
<dbReference type="InterPro" id="IPR034660">
    <property type="entry name" value="DinB/YfiT-like"/>
</dbReference>
<reference evidence="1 2" key="1">
    <citation type="submission" date="2017-11" db="EMBL/GenBank/DDBJ databases">
        <title>Genomic Encyclopedia of Archaeal and Bacterial Type Strains, Phase II (KMG-II): From Individual Species to Whole Genera.</title>
        <authorList>
            <person name="Goeker M."/>
        </authorList>
    </citation>
    <scope>NUCLEOTIDE SEQUENCE [LARGE SCALE GENOMIC DNA]</scope>
    <source>
        <strain evidence="1 2">DSM 22413</strain>
    </source>
</reference>
<dbReference type="Gene3D" id="1.20.120.450">
    <property type="entry name" value="dinb family like domain"/>
    <property type="match status" value="1"/>
</dbReference>
<dbReference type="InterPro" id="IPR007061">
    <property type="entry name" value="MST-like"/>
</dbReference>
<name>A0A2M8WR05_9MICO</name>
<accession>A0A2M8WR05</accession>
<dbReference type="OrthoDB" id="4548523at2"/>
<dbReference type="RefSeq" id="WP_100350074.1">
    <property type="nucleotide sequence ID" value="NZ_PGTZ01000008.1"/>
</dbReference>